<proteinExistence type="predicted"/>
<dbReference type="Proteomes" id="UP000244906">
    <property type="component" value="Unassembled WGS sequence"/>
</dbReference>
<gene>
    <name evidence="1" type="ORF">DC094_15420</name>
</gene>
<keyword evidence="2" id="KW-1185">Reference proteome</keyword>
<dbReference type="AlphaFoldDB" id="A0A2V1GST1"/>
<protein>
    <submittedName>
        <fullName evidence="1">Uncharacterized protein</fullName>
    </submittedName>
</protein>
<evidence type="ECO:0000313" key="1">
    <source>
        <dbReference type="EMBL" id="PVZ66657.1"/>
    </source>
</evidence>
<dbReference type="EMBL" id="QDDL01000007">
    <property type="protein sequence ID" value="PVZ66657.1"/>
    <property type="molecule type" value="Genomic_DNA"/>
</dbReference>
<accession>A0A2V1GST1</accession>
<evidence type="ECO:0000313" key="2">
    <source>
        <dbReference type="Proteomes" id="UP000244906"/>
    </source>
</evidence>
<name>A0A2V1GST1_9GAMM</name>
<comment type="caution">
    <text evidence="1">The sequence shown here is derived from an EMBL/GenBank/DDBJ whole genome shotgun (WGS) entry which is preliminary data.</text>
</comment>
<sequence length="224" mass="23557">MFLIKQHYGWQVLAIKLVGASGGALSGRGWDKVVSRTAIAAVIGGTSSAITGGKFASGAVSAAMSWMYNCERHGCGQAINQSKDSNGYSVSHSANGKSISVRYSGRCGTADCLMYGGNVNQSDPGYLEYAYNSMIELNNKIYDAAGFFSIFFPASRPLFSVTMISVVEPLHRGDLTNLTAYGVGYGLASQLTQRKVPIGVAGALGNAAAYATGKTVEMDVGKYK</sequence>
<reference evidence="1 2" key="1">
    <citation type="submission" date="2018-04" db="EMBL/GenBank/DDBJ databases">
        <title>Thalassorhabdus spongiae gen. nov., sp. nov., isolated from a marine sponge in South-West Iceland.</title>
        <authorList>
            <person name="Knobloch S."/>
            <person name="Daussin A."/>
            <person name="Johannsson R."/>
            <person name="Marteinsson V.T."/>
        </authorList>
    </citation>
    <scope>NUCLEOTIDE SEQUENCE [LARGE SCALE GENOMIC DNA]</scope>
    <source>
        <strain evidence="1 2">Hp12</strain>
    </source>
</reference>
<organism evidence="1 2">
    <name type="scientific">Pelagibaculum spongiae</name>
    <dbReference type="NCBI Taxonomy" id="2080658"/>
    <lineage>
        <taxon>Bacteria</taxon>
        <taxon>Pseudomonadati</taxon>
        <taxon>Pseudomonadota</taxon>
        <taxon>Gammaproteobacteria</taxon>
        <taxon>Oceanospirillales</taxon>
        <taxon>Pelagibaculum</taxon>
    </lineage>
</organism>